<proteinExistence type="predicted"/>
<sequence>MHKLRRLRRRVAQADIHSEDEDEIETAREEVDLSDLTGSDASCEDSDIESENSHSDDEEVMKEQTNYSTEVLDSTEGTNPAVTEETRSLVEKTSTLIKDIDLNSTETKETRISSDHSKASDKENDINSTKESILNDSRSPEELVENRSEENEKHDIPKETSKVPADGQKKLSARQEYRKKLAEDPAFVPHLGEFWGHDDRFTKDELKNDFDPRPRNLPFGPKGRAVWANSPPKGRWGHDGFEELMRLDEEENHRKEFPRRVVQNRSSKFYNERQKSYREQSMEFASKKSFVTKFHDKNNGEDGGRPRDTGPSTPESKVQSEENTSRQRSHRGINSIRGRGYSRNHLRPHVNRVRTTHHSRGQKAGDVKVNNVEEDNRNLGDVDHHKVIEVENEPEHDETREADTVNENNITPNDVGLEEATPKIDITGETDVKDVRSENGVELGLSINEHEGVTEDSDEESEVEIILDPPSNNAIGKQETTNEKHESRSESSEKRSTDQQEKERSQPTTSSKRYSTRRVAATTAQNAQSSETEVNDGSSKATTTKGSEIPLSAVYAPPFKPKSVTLIEENVVGEEASDDNLPSLQVPETPIGYYTQARAPPMFTLRNYPAETPPPHIPFAAESNGMLWE</sequence>
<accession>A0ACA9LS28</accession>
<gene>
    <name evidence="1" type="ORF">ACOLOM_LOCUS4529</name>
</gene>
<name>A0ACA9LS28_9GLOM</name>
<keyword evidence="2" id="KW-1185">Reference proteome</keyword>
<evidence type="ECO:0000313" key="1">
    <source>
        <dbReference type="EMBL" id="CAG8542515.1"/>
    </source>
</evidence>
<protein>
    <submittedName>
        <fullName evidence="1">16827_t:CDS:1</fullName>
    </submittedName>
</protein>
<dbReference type="Proteomes" id="UP000789525">
    <property type="component" value="Unassembled WGS sequence"/>
</dbReference>
<evidence type="ECO:0000313" key="2">
    <source>
        <dbReference type="Proteomes" id="UP000789525"/>
    </source>
</evidence>
<dbReference type="EMBL" id="CAJVPT010007525">
    <property type="protein sequence ID" value="CAG8542515.1"/>
    <property type="molecule type" value="Genomic_DNA"/>
</dbReference>
<reference evidence="1" key="1">
    <citation type="submission" date="2021-06" db="EMBL/GenBank/DDBJ databases">
        <authorList>
            <person name="Kallberg Y."/>
            <person name="Tangrot J."/>
            <person name="Rosling A."/>
        </authorList>
    </citation>
    <scope>NUCLEOTIDE SEQUENCE</scope>
    <source>
        <strain evidence="1">CL356</strain>
    </source>
</reference>
<organism evidence="1 2">
    <name type="scientific">Acaulospora colombiana</name>
    <dbReference type="NCBI Taxonomy" id="27376"/>
    <lineage>
        <taxon>Eukaryota</taxon>
        <taxon>Fungi</taxon>
        <taxon>Fungi incertae sedis</taxon>
        <taxon>Mucoromycota</taxon>
        <taxon>Glomeromycotina</taxon>
        <taxon>Glomeromycetes</taxon>
        <taxon>Diversisporales</taxon>
        <taxon>Acaulosporaceae</taxon>
        <taxon>Acaulospora</taxon>
    </lineage>
</organism>
<comment type="caution">
    <text evidence="1">The sequence shown here is derived from an EMBL/GenBank/DDBJ whole genome shotgun (WGS) entry which is preliminary data.</text>
</comment>